<feature type="transmembrane region" description="Helical" evidence="4">
    <location>
        <begin position="227"/>
        <end position="245"/>
    </location>
</feature>
<keyword evidence="7" id="KW-1185">Reference proteome</keyword>
<dbReference type="Proteomes" id="UP000293719">
    <property type="component" value="Chromosome"/>
</dbReference>
<feature type="transmembrane region" description="Helical" evidence="4">
    <location>
        <begin position="365"/>
        <end position="384"/>
    </location>
</feature>
<proteinExistence type="predicted"/>
<dbReference type="PANTHER" id="PTHR23521:SF2">
    <property type="entry name" value="TRANSPORTER MFS SUPERFAMILY"/>
    <property type="match status" value="1"/>
</dbReference>
<dbReference type="SUPFAM" id="SSF103473">
    <property type="entry name" value="MFS general substrate transporter"/>
    <property type="match status" value="1"/>
</dbReference>
<evidence type="ECO:0000313" key="6">
    <source>
        <dbReference type="EMBL" id="QBK30166.1"/>
    </source>
</evidence>
<feature type="transmembrane region" description="Helical" evidence="4">
    <location>
        <begin position="163"/>
        <end position="188"/>
    </location>
</feature>
<feature type="transmembrane region" description="Helical" evidence="4">
    <location>
        <begin position="200"/>
        <end position="221"/>
    </location>
</feature>
<protein>
    <submittedName>
        <fullName evidence="6">MFS transporter</fullName>
    </submittedName>
</protein>
<dbReference type="PROSITE" id="PS50850">
    <property type="entry name" value="MFS"/>
    <property type="match status" value="1"/>
</dbReference>
<feature type="transmembrane region" description="Helical" evidence="4">
    <location>
        <begin position="306"/>
        <end position="324"/>
    </location>
</feature>
<dbReference type="EMBL" id="CP036532">
    <property type="protein sequence ID" value="QBK30166.1"/>
    <property type="molecule type" value="Genomic_DNA"/>
</dbReference>
<dbReference type="GO" id="GO:0022857">
    <property type="term" value="F:transmembrane transporter activity"/>
    <property type="evidence" value="ECO:0007669"/>
    <property type="project" value="InterPro"/>
</dbReference>
<accession>A0A4P6V0W2</accession>
<keyword evidence="2 4" id="KW-1133">Transmembrane helix</keyword>
<reference evidence="6 7" key="1">
    <citation type="journal article" date="2017" name="Int. J. Syst. Evol. Microbiol.">
        <title>Roseitalea porphyridii gen. nov., sp. nov., isolated from a red alga, and reclassification of Hoeflea suaedae Chung et al. 2013 as Pseudohoeflea suaedae gen. nov., comb. nov.</title>
        <authorList>
            <person name="Hyeon J.W."/>
            <person name="Jeong S.E."/>
            <person name="Baek K."/>
            <person name="Jeon C.O."/>
        </authorList>
    </citation>
    <scope>NUCLEOTIDE SEQUENCE [LARGE SCALE GENOMIC DNA]</scope>
    <source>
        <strain evidence="6 7">MA7-20</strain>
    </source>
</reference>
<feature type="domain" description="Major facilitator superfamily (MFS) profile" evidence="5">
    <location>
        <begin position="77"/>
        <end position="448"/>
    </location>
</feature>
<dbReference type="GO" id="GO:0005886">
    <property type="term" value="C:plasma membrane"/>
    <property type="evidence" value="ECO:0007669"/>
    <property type="project" value="TreeGrafter"/>
</dbReference>
<keyword evidence="3 4" id="KW-0472">Membrane</keyword>
<name>A0A4P6V0W2_9HYPH</name>
<keyword evidence="1 4" id="KW-0812">Transmembrane</keyword>
<organism evidence="6 7">
    <name type="scientific">Roseitalea porphyridii</name>
    <dbReference type="NCBI Taxonomy" id="1852022"/>
    <lineage>
        <taxon>Bacteria</taxon>
        <taxon>Pseudomonadati</taxon>
        <taxon>Pseudomonadota</taxon>
        <taxon>Alphaproteobacteria</taxon>
        <taxon>Hyphomicrobiales</taxon>
        <taxon>Ahrensiaceae</taxon>
        <taxon>Roseitalea</taxon>
    </lineage>
</organism>
<evidence type="ECO:0000256" key="1">
    <source>
        <dbReference type="ARBA" id="ARBA00022692"/>
    </source>
</evidence>
<feature type="transmembrane region" description="Helical" evidence="4">
    <location>
        <begin position="391"/>
        <end position="414"/>
    </location>
</feature>
<dbReference type="Pfam" id="PF07690">
    <property type="entry name" value="MFS_1"/>
    <property type="match status" value="1"/>
</dbReference>
<dbReference type="InterPro" id="IPR020846">
    <property type="entry name" value="MFS_dom"/>
</dbReference>
<feature type="transmembrane region" description="Helical" evidence="4">
    <location>
        <begin position="77"/>
        <end position="99"/>
    </location>
</feature>
<feature type="transmembrane region" description="Helical" evidence="4">
    <location>
        <begin position="137"/>
        <end position="157"/>
    </location>
</feature>
<gene>
    <name evidence="6" type="ORF">E0E05_05875</name>
</gene>
<evidence type="ECO:0000256" key="2">
    <source>
        <dbReference type="ARBA" id="ARBA00022989"/>
    </source>
</evidence>
<dbReference type="InterPro" id="IPR036259">
    <property type="entry name" value="MFS_trans_sf"/>
</dbReference>
<dbReference type="KEGG" id="rpod:E0E05_05875"/>
<sequence length="462" mass="46530">MADAKLVGGAGEAALAGGGVEGAQGIQIGQFAHAVSVTKTHAGARIDRLSHTLVFACLRANDRSAAMNASTLQAGRVIAALIVGVLIYGLAMGTTYPLLGVVLSAEVSDALNGLNAAATGLGLIVGVLVMPQVARRAGAGTTALIGVGVMAASLVVLALARDFWLVFIARMALGVGANLLFIVAETALNTFADPARRGRVMGLYSTAVAVGFVLGPAVVAALPNRPLPILAACAIVTVLAALPLLRARRPVDTAVRPASARAVLPAIIGYPSAFVFVFIGSCIDAVAISLLPVISRGQGFSLQEGALFVTVFHIGLLAGQPLIGHALDRIGRRRTVLACGGISLVCTLAIVGGSSLGFWPVAALMLVWGGANYGLYTGGLALIGDRFAGEALTAATIAFAAVYAIASTIAPALAGGATALLGATGFYALAASIYLGATLIGAVAFRPAEPTLEGRGARRPQR</sequence>
<dbReference type="PANTHER" id="PTHR23521">
    <property type="entry name" value="TRANSPORTER MFS SUPERFAMILY"/>
    <property type="match status" value="1"/>
</dbReference>
<dbReference type="Gene3D" id="1.20.1250.20">
    <property type="entry name" value="MFS general substrate transporter like domains"/>
    <property type="match status" value="2"/>
</dbReference>
<feature type="transmembrane region" description="Helical" evidence="4">
    <location>
        <begin position="266"/>
        <end position="294"/>
    </location>
</feature>
<evidence type="ECO:0000259" key="5">
    <source>
        <dbReference type="PROSITE" id="PS50850"/>
    </source>
</evidence>
<feature type="transmembrane region" description="Helical" evidence="4">
    <location>
        <begin position="336"/>
        <end position="359"/>
    </location>
</feature>
<evidence type="ECO:0000256" key="3">
    <source>
        <dbReference type="ARBA" id="ARBA00023136"/>
    </source>
</evidence>
<evidence type="ECO:0000313" key="7">
    <source>
        <dbReference type="Proteomes" id="UP000293719"/>
    </source>
</evidence>
<feature type="transmembrane region" description="Helical" evidence="4">
    <location>
        <begin position="111"/>
        <end position="130"/>
    </location>
</feature>
<dbReference type="AlphaFoldDB" id="A0A4P6V0W2"/>
<dbReference type="InterPro" id="IPR011701">
    <property type="entry name" value="MFS"/>
</dbReference>
<feature type="transmembrane region" description="Helical" evidence="4">
    <location>
        <begin position="426"/>
        <end position="445"/>
    </location>
</feature>
<evidence type="ECO:0000256" key="4">
    <source>
        <dbReference type="SAM" id="Phobius"/>
    </source>
</evidence>